<reference evidence="1 2" key="2">
    <citation type="submission" date="2009-02" db="EMBL/GenBank/DDBJ databases">
        <title>Draft genome sequence of Holdemania filiformis DSM 12042.</title>
        <authorList>
            <person name="Sudarsanam P."/>
            <person name="Ley R."/>
            <person name="Guruge J."/>
            <person name="Turnbaugh P.J."/>
            <person name="Mahowald M."/>
            <person name="Liep D."/>
            <person name="Gordon J."/>
        </authorList>
    </citation>
    <scope>NUCLEOTIDE SEQUENCE [LARGE SCALE GENOMIC DNA]</scope>
    <source>
        <strain evidence="1 2">DSM 12042</strain>
    </source>
</reference>
<dbReference type="STRING" id="545696.HOLDEFILI_01270"/>
<dbReference type="Proteomes" id="UP000005950">
    <property type="component" value="Unassembled WGS sequence"/>
</dbReference>
<gene>
    <name evidence="1" type="ORF">HOLDEFILI_01270</name>
</gene>
<comment type="caution">
    <text evidence="1">The sequence shown here is derived from an EMBL/GenBank/DDBJ whole genome shotgun (WGS) entry which is preliminary data.</text>
</comment>
<organism evidence="1 2">
    <name type="scientific">Holdemania filiformis DSM 12042</name>
    <dbReference type="NCBI Taxonomy" id="545696"/>
    <lineage>
        <taxon>Bacteria</taxon>
        <taxon>Bacillati</taxon>
        <taxon>Bacillota</taxon>
        <taxon>Erysipelotrichia</taxon>
        <taxon>Erysipelotrichales</taxon>
        <taxon>Erysipelotrichaceae</taxon>
        <taxon>Holdemania</taxon>
    </lineage>
</organism>
<dbReference type="EMBL" id="ACCF01000074">
    <property type="protein sequence ID" value="EEF68570.1"/>
    <property type="molecule type" value="Genomic_DNA"/>
</dbReference>
<proteinExistence type="predicted"/>
<accession>B9Y638</accession>
<evidence type="ECO:0000313" key="1">
    <source>
        <dbReference type="EMBL" id="EEF68570.1"/>
    </source>
</evidence>
<reference evidence="1 2" key="1">
    <citation type="submission" date="2008-12" db="EMBL/GenBank/DDBJ databases">
        <authorList>
            <person name="Fulton L."/>
            <person name="Clifton S."/>
            <person name="Fulton B."/>
            <person name="Xu J."/>
            <person name="Minx P."/>
            <person name="Pepin K.H."/>
            <person name="Johnson M."/>
            <person name="Bhonagiri V."/>
            <person name="Nash W.E."/>
            <person name="Mardis E.R."/>
            <person name="Wilson R.K."/>
        </authorList>
    </citation>
    <scope>NUCLEOTIDE SEQUENCE [LARGE SCALE GENOMIC DNA]</scope>
    <source>
        <strain evidence="1 2">DSM 12042</strain>
    </source>
</reference>
<sequence length="60" mass="6891">MNKILTMSIENARLIKANVIINRQIRPVQQSLSGRLLKALPDGISEAEKEQRTNDIYHNF</sequence>
<evidence type="ECO:0000313" key="2">
    <source>
        <dbReference type="Proteomes" id="UP000005950"/>
    </source>
</evidence>
<protein>
    <submittedName>
        <fullName evidence="1">Uncharacterized protein</fullName>
    </submittedName>
</protein>
<name>B9Y638_9FIRM</name>
<dbReference type="AlphaFoldDB" id="B9Y638"/>
<dbReference type="HOGENOM" id="CLU_2935251_0_0_9"/>